<feature type="region of interest" description="Disordered" evidence="6">
    <location>
        <begin position="1107"/>
        <end position="1128"/>
    </location>
</feature>
<gene>
    <name evidence="9" type="ORF">BB559_007518</name>
</gene>
<sequence>MKFSAVISATIGFLAFTQATPPAGKYTMDKCVKCASIECMVANMSLQDKITQKIVLDFRKWRLGSCDVAAEKDFTVMNTEVADILAKYKFGDVILFAENVPSVNQTTILLNEFQKANAKTNKIPLMFSIDQEGGIVTRLGTGTMWPGNMAMGATRNSDYSYKVGAGIAKELKALGIQVNYGPDSDVNINPQNPVIGVRSFGSNTQLVSEFAVKYSQGIRSQGIISTAKHFPGHGDTSTDSHFGLPLVNKTLEEIKKVELVPFQALIDSGIDMIMTAHIQYPALDSTTLVNKYGNETAIVPATLSRKILTDLLRKEMGFDGIIATDAMNMDALVALFDLTESLSNTFKAGADFAVMPLIPRCVEDYKLLDSMIERIKKDVETGAYPLEELNDSVARILRAKKKYGILNTRTDDIDAKVSNAIAVVNNAENKALEKKVSEDSMTVIKNDPKYGIPFVVKPTDKIVAIMPNTGNEQQTASVAQAIKDYGVDVGVSTYNYTNTVYDPAVHDAWVDSATHIIIGSLVTKNTPAIDGGDIFVEDKTPIQWAYTFPQNVVKRAAEKKIPLVVLSLRNPYDAANFETAPAVIVTYGFKGYANGIYRQPNIPAAVGVALGKAKPTGDLPEWSKGSGLGPDMETCVAINSHIQPQQTNVFSAMPDSKGSINSTTASNKNNASSSSGAGSTLDIPSSTTNVTENKTSAIKRVEKHKLKMQTPLFAPYSKPNSKKKLNKPTGNVAQTQIKKEDTDFNEINDIEIEDGEVIEYEEDSIISAADNVTQINSDEIAIDDNNNDPSDHEMLNTQEVNSMNEYFAENNGQEWVDQIAKDAETLDSVKTCFKNLVENIPLSMDNKVKVDMLMTLAKETKNKMIAILNGKSTTNTQDKSVQVKPLLLTKKYRKTMPKEQGKSAPNDYEKLEPMGFDYHPADTKFKTSYSTIAKKNIKPNSNKKQIPTKKPARKPVVLTQDQISKVMNGQSPFEATKYKLVYFEGIQKCRVAWAKTLLYQSEIKPYQLGNVDWVTDTKLEVCINEKVADQLTKHMDTINGISQDADFNPLTSPIGDTSGLDALKARLKWQASVTNKNKPANRMARMIIRMTEEHSDTFSELFLHSHTESTSEMEIDAARDASSSGVDL</sequence>
<dbReference type="GO" id="GO:0009254">
    <property type="term" value="P:peptidoglycan turnover"/>
    <property type="evidence" value="ECO:0007669"/>
    <property type="project" value="TreeGrafter"/>
</dbReference>
<accession>A0A2T9XX14</accession>
<feature type="compositionally biased region" description="Low complexity" evidence="6">
    <location>
        <begin position="661"/>
        <end position="680"/>
    </location>
</feature>
<dbReference type="InterPro" id="IPR017853">
    <property type="entry name" value="GH"/>
</dbReference>
<dbReference type="Gene3D" id="3.20.20.300">
    <property type="entry name" value="Glycoside hydrolase, family 3, N-terminal domain"/>
    <property type="match status" value="1"/>
</dbReference>
<evidence type="ECO:0000256" key="6">
    <source>
        <dbReference type="SAM" id="MobiDB-lite"/>
    </source>
</evidence>
<dbReference type="Proteomes" id="UP000245699">
    <property type="component" value="Unassembled WGS sequence"/>
</dbReference>
<feature type="domain" description="Glycoside hydrolase family 3 N-terminal" evidence="8">
    <location>
        <begin position="49"/>
        <end position="398"/>
    </location>
</feature>
<dbReference type="AlphaFoldDB" id="A0A2T9XX14"/>
<keyword evidence="10" id="KW-1185">Reference proteome</keyword>
<dbReference type="GO" id="GO:0005975">
    <property type="term" value="P:carbohydrate metabolic process"/>
    <property type="evidence" value="ECO:0007669"/>
    <property type="project" value="InterPro"/>
</dbReference>
<evidence type="ECO:0000256" key="2">
    <source>
        <dbReference type="ARBA" id="ARBA00005336"/>
    </source>
</evidence>
<evidence type="ECO:0000313" key="9">
    <source>
        <dbReference type="EMBL" id="PVU84627.1"/>
    </source>
</evidence>
<evidence type="ECO:0000256" key="1">
    <source>
        <dbReference type="ARBA" id="ARBA00001231"/>
    </source>
</evidence>
<organism evidence="9 10">
    <name type="scientific">Furculomyces boomerangus</name>
    <dbReference type="NCBI Taxonomy" id="61424"/>
    <lineage>
        <taxon>Eukaryota</taxon>
        <taxon>Fungi</taxon>
        <taxon>Fungi incertae sedis</taxon>
        <taxon>Zoopagomycota</taxon>
        <taxon>Kickxellomycotina</taxon>
        <taxon>Harpellomycetes</taxon>
        <taxon>Harpellales</taxon>
        <taxon>Harpellaceae</taxon>
        <taxon>Furculomyces</taxon>
    </lineage>
</organism>
<dbReference type="PRINTS" id="PR00133">
    <property type="entry name" value="GLHYDRLASE3"/>
</dbReference>
<comment type="caution">
    <text evidence="9">The sequence shown here is derived from an EMBL/GenBank/DDBJ whole genome shotgun (WGS) entry which is preliminary data.</text>
</comment>
<comment type="similarity">
    <text evidence="2">Belongs to the glycosyl hydrolase 3 family.</text>
</comment>
<proteinExistence type="inferred from homology"/>
<evidence type="ECO:0000256" key="4">
    <source>
        <dbReference type="ARBA" id="ARBA00022801"/>
    </source>
</evidence>
<dbReference type="InterPro" id="IPR001764">
    <property type="entry name" value="Glyco_hydro_3_N"/>
</dbReference>
<keyword evidence="4" id="KW-0378">Hydrolase</keyword>
<evidence type="ECO:0000256" key="7">
    <source>
        <dbReference type="SAM" id="SignalP"/>
    </source>
</evidence>
<dbReference type="Gene3D" id="3.40.50.1700">
    <property type="entry name" value="Glycoside hydrolase family 3 C-terminal domain"/>
    <property type="match status" value="1"/>
</dbReference>
<name>A0A2T9XX14_9FUNG</name>
<dbReference type="SUPFAM" id="SSF51445">
    <property type="entry name" value="(Trans)glycosidases"/>
    <property type="match status" value="1"/>
</dbReference>
<feature type="chain" id="PRO_5015532291" description="beta-N-acetylhexosaminidase" evidence="7">
    <location>
        <begin position="20"/>
        <end position="1128"/>
    </location>
</feature>
<dbReference type="EC" id="3.2.1.52" evidence="3"/>
<dbReference type="STRING" id="61424.A0A2T9XX14"/>
<feature type="region of interest" description="Disordered" evidence="6">
    <location>
        <begin position="713"/>
        <end position="733"/>
    </location>
</feature>
<feature type="compositionally biased region" description="Polar residues" evidence="6">
    <location>
        <begin position="682"/>
        <end position="692"/>
    </location>
</feature>
<dbReference type="GO" id="GO:0004563">
    <property type="term" value="F:beta-N-acetylhexosaminidase activity"/>
    <property type="evidence" value="ECO:0007669"/>
    <property type="project" value="UniProtKB-EC"/>
</dbReference>
<feature type="region of interest" description="Disordered" evidence="6">
    <location>
        <begin position="650"/>
        <end position="692"/>
    </location>
</feature>
<dbReference type="PANTHER" id="PTHR30480">
    <property type="entry name" value="BETA-HEXOSAMINIDASE-RELATED"/>
    <property type="match status" value="1"/>
</dbReference>
<evidence type="ECO:0000256" key="5">
    <source>
        <dbReference type="ARBA" id="ARBA00023295"/>
    </source>
</evidence>
<feature type="signal peptide" evidence="7">
    <location>
        <begin position="1"/>
        <end position="19"/>
    </location>
</feature>
<reference evidence="9 10" key="1">
    <citation type="journal article" date="2018" name="MBio">
        <title>Comparative Genomics Reveals the Core Gene Toolbox for the Fungus-Insect Symbiosis.</title>
        <authorList>
            <person name="Wang Y."/>
            <person name="Stata M."/>
            <person name="Wang W."/>
            <person name="Stajich J.E."/>
            <person name="White M.M."/>
            <person name="Moncalvo J.M."/>
        </authorList>
    </citation>
    <scope>NUCLEOTIDE SEQUENCE [LARGE SCALE GENOMIC DNA]</scope>
    <source>
        <strain evidence="9 10">AUS-77-4</strain>
    </source>
</reference>
<dbReference type="InterPro" id="IPR050226">
    <property type="entry name" value="NagZ_Beta-hexosaminidase"/>
</dbReference>
<dbReference type="InterPro" id="IPR036962">
    <property type="entry name" value="Glyco_hydro_3_N_sf"/>
</dbReference>
<keyword evidence="5" id="KW-0326">Glycosidase</keyword>
<dbReference type="EMBL" id="MBFT01001259">
    <property type="protein sequence ID" value="PVU84627.1"/>
    <property type="molecule type" value="Genomic_DNA"/>
</dbReference>
<evidence type="ECO:0000256" key="3">
    <source>
        <dbReference type="ARBA" id="ARBA00012663"/>
    </source>
</evidence>
<dbReference type="OrthoDB" id="416222at2759"/>
<dbReference type="PANTHER" id="PTHR30480:SF13">
    <property type="entry name" value="BETA-HEXOSAMINIDASE"/>
    <property type="match status" value="1"/>
</dbReference>
<comment type="catalytic activity">
    <reaction evidence="1">
        <text>Hydrolysis of terminal non-reducing N-acetyl-D-hexosamine residues in N-acetyl-beta-D-hexosaminides.</text>
        <dbReference type="EC" id="3.2.1.52"/>
    </reaction>
</comment>
<protein>
    <recommendedName>
        <fullName evidence="3">beta-N-acetylhexosaminidase</fullName>
        <ecNumber evidence="3">3.2.1.52</ecNumber>
    </recommendedName>
</protein>
<evidence type="ECO:0000313" key="10">
    <source>
        <dbReference type="Proteomes" id="UP000245699"/>
    </source>
</evidence>
<evidence type="ECO:0000259" key="8">
    <source>
        <dbReference type="Pfam" id="PF00933"/>
    </source>
</evidence>
<dbReference type="InterPro" id="IPR036881">
    <property type="entry name" value="Glyco_hydro_3_C_sf"/>
</dbReference>
<keyword evidence="7" id="KW-0732">Signal</keyword>
<dbReference type="Pfam" id="PF00933">
    <property type="entry name" value="Glyco_hydro_3"/>
    <property type="match status" value="1"/>
</dbReference>